<dbReference type="InterPro" id="IPR051954">
    <property type="entry name" value="tRNA_methyltransferase_THADA"/>
</dbReference>
<organism evidence="7 8">
    <name type="scientific">Caenorhabditis tropicalis</name>
    <dbReference type="NCBI Taxonomy" id="1561998"/>
    <lineage>
        <taxon>Eukaryota</taxon>
        <taxon>Metazoa</taxon>
        <taxon>Ecdysozoa</taxon>
        <taxon>Nematoda</taxon>
        <taxon>Chromadorea</taxon>
        <taxon>Rhabditida</taxon>
        <taxon>Rhabditina</taxon>
        <taxon>Rhabditomorpha</taxon>
        <taxon>Rhabditoidea</taxon>
        <taxon>Rhabditidae</taxon>
        <taxon>Peloderinae</taxon>
        <taxon>Caenorhabditis</taxon>
    </lineage>
</organism>
<dbReference type="GO" id="GO:0030488">
    <property type="term" value="P:tRNA methylation"/>
    <property type="evidence" value="ECO:0007669"/>
    <property type="project" value="TreeGrafter"/>
</dbReference>
<dbReference type="GO" id="GO:0005829">
    <property type="term" value="C:cytosol"/>
    <property type="evidence" value="ECO:0007669"/>
    <property type="project" value="TreeGrafter"/>
</dbReference>
<proteinExistence type="inferred from homology"/>
<name>A0A1I7T7S4_9PELO</name>
<dbReference type="PANTHER" id="PTHR14387">
    <property type="entry name" value="THADA/DEATH RECEPTOR INTERACTING PROTEIN"/>
    <property type="match status" value="1"/>
</dbReference>
<keyword evidence="7" id="KW-1185">Reference proteome</keyword>
<keyword evidence="2" id="KW-0819">tRNA processing</keyword>
<accession>A0A1I7T7S4</accession>
<dbReference type="Proteomes" id="UP000095282">
    <property type="component" value="Unplaced"/>
</dbReference>
<dbReference type="InterPro" id="IPR019442">
    <property type="entry name" value="THADA/TRM732_DUF2428"/>
</dbReference>
<dbReference type="InterPro" id="IPR056843">
    <property type="entry name" value="THADA-like_TPR"/>
</dbReference>
<evidence type="ECO:0000313" key="8">
    <source>
        <dbReference type="WBParaSite" id="Csp11.Scaffold534.g3241.t1"/>
    </source>
</evidence>
<evidence type="ECO:0000313" key="7">
    <source>
        <dbReference type="Proteomes" id="UP000095282"/>
    </source>
</evidence>
<reference evidence="8" key="1">
    <citation type="submission" date="2016-11" db="UniProtKB">
        <authorList>
            <consortium name="WormBaseParasite"/>
        </authorList>
    </citation>
    <scope>IDENTIFICATION</scope>
</reference>
<evidence type="ECO:0000256" key="2">
    <source>
        <dbReference type="ARBA" id="ARBA00022694"/>
    </source>
</evidence>
<dbReference type="WBParaSite" id="Csp11.Scaffold534.g3241.t1">
    <property type="protein sequence ID" value="Csp11.Scaffold534.g3241.t1"/>
    <property type="gene ID" value="Csp11.Scaffold534.g3241"/>
</dbReference>
<dbReference type="Pfam" id="PF10350">
    <property type="entry name" value="DUF2428"/>
    <property type="match status" value="1"/>
</dbReference>
<evidence type="ECO:0000256" key="3">
    <source>
        <dbReference type="ARBA" id="ARBA00035698"/>
    </source>
</evidence>
<dbReference type="STRING" id="1561998.A0A1I7T7S4"/>
<feature type="domain" description="tRNA (32-2'-O)-methyltransferase regulator THADA-like C-terminal TPR repeats region" evidence="6">
    <location>
        <begin position="840"/>
        <end position="986"/>
    </location>
</feature>
<dbReference type="Pfam" id="PF25150">
    <property type="entry name" value="TPR_Trm732"/>
    <property type="match status" value="1"/>
</dbReference>
<feature type="domain" description="tRNA (32-2'-O)-methyltransferase regulator THADA-like TPR repeats region" evidence="5">
    <location>
        <begin position="306"/>
        <end position="514"/>
    </location>
</feature>
<protein>
    <recommendedName>
        <fullName evidence="3">tRNA (32-2'-O)-methyltransferase regulator THADA</fullName>
    </recommendedName>
</protein>
<dbReference type="SUPFAM" id="SSF48371">
    <property type="entry name" value="ARM repeat"/>
    <property type="match status" value="1"/>
</dbReference>
<feature type="domain" description="DUF2428" evidence="4">
    <location>
        <begin position="664"/>
        <end position="837"/>
    </location>
</feature>
<sequence length="1289" mass="148235">MPVRVAGKAIRDLEYLHSKVIRTDLFEGEDPIIFNELRRTLEASEKYLSDNETVIFASATLKRILILILESRLPLPSRLAHKIILHIRRVWDYSAACVCHDAVDSFSIFLEIHLKTCTDCLERPANDSHANCDRINELTQWLLEPTSLCRSRFRCISHLLAQCPTLRLNFGEDFFRRTYPLLSNPSFSNVICELIVDNIFDREDLWNLHSELLLTSTDASLIRNRLIPLLQKHHSSNSSSPDKQKQEKLDDSDTAVKFLNQLLIQLNSKNPPSDLQSHLEIVHALIITTWPKKQTKDDQPANLVDFSNWSQCINEDTMTEAIVHVDSNVRLAAFKLVVENTRKTIPFNETDIEFIKTFLASNMPVQSPSSRQKLIATFKFMCQRLGASAEINLKQGQQKVEKESESLSPESSSFDHRGLAKWRLDRDTLDPLVETYIGLARWMAKLAFESLSPKANFYRRIMALMQIDVLFNKENFITDGKCRFANKLNLDSTLGSDRHKLVVDCLDDSYDLVQTTALGLLKKLDFGNVKMDEDKYLKEAIDLMSTTRSRNSTSAGFRMQYYLSRKPERYTSCLKRYLGDLKTRSEAVEKELMNITSLPIHPLLNMIELLLKNPSWEDSDEQKVKFYTDECLTELLPICHQIVSIVSPVVHSMSPEGCIPDEVLNDIFSWMIETIAPKKLMPIDQIEAIGSFYWTQLTECKHRGAFESATEGFTQLCQFLWTTTIEGLPKPKDWLDEILAALRGEKDLTNLCSTRRSAGLPHLVLAIVATEPKTNENHALITATESLLNMEGKSAEYRVHSMNVMKTIVQNSALHERAVFCYEKTLRVAIDACRADWSERNAASQLFAALRTKIFGVMRSAQRSLYVDQKNRKSNYEFFSKFPSLYQFLFDQVKLEQSEFSLLPPLLVLTHLYTPASSSELYPLRPFVPPLLEIALREKREDLRAHAIAAVLAISDSYANDDLCQWVELFDFQKARQNQIHSFMLLLDGLSNYAEYVNRIVAIVAKILNSLVFKTWSDFNINLLFTLSNKFFLEYDVDEVTVDQVCLAKRPLAAKLLRDRDAFKSEMSRLLRNEDTRREVYRLISNQGWNVCNMFLRAHIIGISIKDLASPDIQQCDAKRIMQILDATTDDFMSKENKQKTVEVIEQRLADENLNWTLPSTMAYATKLRYKNVTYPDDELIAWIRESFELDDPETKMIALNVGGSFVRRLPSKRSYTDPEKDLISAVLLYLQDESEYMRQQTSFYLSHFIRDVTHAAINPEICRLLIIKWCLNDGNENLDQFSSADKKK</sequence>
<dbReference type="InterPro" id="IPR056842">
    <property type="entry name" value="THADA-like_TPR_C"/>
</dbReference>
<evidence type="ECO:0000259" key="4">
    <source>
        <dbReference type="Pfam" id="PF10350"/>
    </source>
</evidence>
<evidence type="ECO:0000259" key="6">
    <source>
        <dbReference type="Pfam" id="PF25151"/>
    </source>
</evidence>
<comment type="similarity">
    <text evidence="1">Belongs to the THADA family.</text>
</comment>
<dbReference type="eggNOG" id="KOG1810">
    <property type="taxonomic scope" value="Eukaryota"/>
</dbReference>
<dbReference type="Pfam" id="PF25151">
    <property type="entry name" value="TPR_Trm732_C"/>
    <property type="match status" value="1"/>
</dbReference>
<dbReference type="PANTHER" id="PTHR14387:SF7">
    <property type="entry name" value="THYROID ADENOMA-ASSOCIATED PROTEIN"/>
    <property type="match status" value="1"/>
</dbReference>
<dbReference type="InterPro" id="IPR016024">
    <property type="entry name" value="ARM-type_fold"/>
</dbReference>
<evidence type="ECO:0000259" key="5">
    <source>
        <dbReference type="Pfam" id="PF25150"/>
    </source>
</evidence>
<evidence type="ECO:0000256" key="1">
    <source>
        <dbReference type="ARBA" id="ARBA00010409"/>
    </source>
</evidence>